<sequence>MSRNIIQKPDTAMKRADELIAVGKEQAALDVLHDTIKARRPKIWSQTYEEMMRKHLELCTSLRKPHIAKDALFQFKAMTQQTAVSSLEKVINHYLFVAEQRVEEAQKMSIDKAGEIDDLDQGETPEHLLMAVVSAAATQDRMDRAVLAPWLRFLWDSFRNCLELLRNNCQVEFWVQ</sequence>
<dbReference type="AlphaFoldDB" id="A0AAF3EER4"/>
<evidence type="ECO:0000256" key="2">
    <source>
        <dbReference type="ARBA" id="ARBA00022540"/>
    </source>
</evidence>
<dbReference type="InterPro" id="IPR054711">
    <property type="entry name" value="eIF3a_PCI_TPR-like"/>
</dbReference>
<dbReference type="Pfam" id="PF22591">
    <property type="entry name" value="eIF3a_PCI_TPR-like"/>
    <property type="match status" value="1"/>
</dbReference>
<evidence type="ECO:0000313" key="5">
    <source>
        <dbReference type="Proteomes" id="UP000887575"/>
    </source>
</evidence>
<proteinExistence type="predicted"/>
<dbReference type="Proteomes" id="UP000887575">
    <property type="component" value="Unassembled WGS sequence"/>
</dbReference>
<organism evidence="5 6">
    <name type="scientific">Mesorhabditis belari</name>
    <dbReference type="NCBI Taxonomy" id="2138241"/>
    <lineage>
        <taxon>Eukaryota</taxon>
        <taxon>Metazoa</taxon>
        <taxon>Ecdysozoa</taxon>
        <taxon>Nematoda</taxon>
        <taxon>Chromadorea</taxon>
        <taxon>Rhabditida</taxon>
        <taxon>Rhabditina</taxon>
        <taxon>Rhabditomorpha</taxon>
        <taxon>Rhabditoidea</taxon>
        <taxon>Rhabditidae</taxon>
        <taxon>Mesorhabditinae</taxon>
        <taxon>Mesorhabditis</taxon>
    </lineage>
</organism>
<dbReference type="GO" id="GO:0003743">
    <property type="term" value="F:translation initiation factor activity"/>
    <property type="evidence" value="ECO:0007669"/>
    <property type="project" value="UniProtKB-KW"/>
</dbReference>
<name>A0AAF3EER4_9BILA</name>
<keyword evidence="5" id="KW-1185">Reference proteome</keyword>
<dbReference type="GO" id="GO:0071540">
    <property type="term" value="C:eukaryotic translation initiation factor 3 complex, eIF3e"/>
    <property type="evidence" value="ECO:0007669"/>
    <property type="project" value="TreeGrafter"/>
</dbReference>
<evidence type="ECO:0000259" key="4">
    <source>
        <dbReference type="Pfam" id="PF22591"/>
    </source>
</evidence>
<reference evidence="6" key="1">
    <citation type="submission" date="2024-02" db="UniProtKB">
        <authorList>
            <consortium name="WormBaseParasite"/>
        </authorList>
    </citation>
    <scope>IDENTIFICATION</scope>
</reference>
<dbReference type="GO" id="GO:0001732">
    <property type="term" value="P:formation of cytoplasmic translation initiation complex"/>
    <property type="evidence" value="ECO:0007669"/>
    <property type="project" value="TreeGrafter"/>
</dbReference>
<keyword evidence="2" id="KW-0396">Initiation factor</keyword>
<keyword evidence="1" id="KW-0963">Cytoplasm</keyword>
<evidence type="ECO:0000256" key="3">
    <source>
        <dbReference type="ARBA" id="ARBA00022917"/>
    </source>
</evidence>
<dbReference type="InterPro" id="IPR027512">
    <property type="entry name" value="EIF3A"/>
</dbReference>
<dbReference type="WBParaSite" id="MBELARI_LOCUS12460">
    <property type="protein sequence ID" value="MBELARI_LOCUS12460"/>
    <property type="gene ID" value="MBELARI_LOCUS12460"/>
</dbReference>
<accession>A0AAF3EER4</accession>
<evidence type="ECO:0000313" key="6">
    <source>
        <dbReference type="WBParaSite" id="MBELARI_LOCUS12460"/>
    </source>
</evidence>
<feature type="domain" description="eIF3a PCI" evidence="4">
    <location>
        <begin position="10"/>
        <end position="173"/>
    </location>
</feature>
<keyword evidence="3" id="KW-0648">Protein biosynthesis</keyword>
<dbReference type="GO" id="GO:0043614">
    <property type="term" value="C:multi-eIF complex"/>
    <property type="evidence" value="ECO:0007669"/>
    <property type="project" value="TreeGrafter"/>
</dbReference>
<dbReference type="PANTHER" id="PTHR14005">
    <property type="entry name" value="EUKARYOTIC TRANSLATION INITIATION FACTOR 3, THETA SUBUNIT"/>
    <property type="match status" value="1"/>
</dbReference>
<protein>
    <recommendedName>
        <fullName evidence="4">eIF3a PCI domain-containing protein</fullName>
    </recommendedName>
</protein>
<dbReference type="GO" id="GO:0002188">
    <property type="term" value="P:translation reinitiation"/>
    <property type="evidence" value="ECO:0007669"/>
    <property type="project" value="TreeGrafter"/>
</dbReference>
<dbReference type="PANTHER" id="PTHR14005:SF0">
    <property type="entry name" value="EUKARYOTIC TRANSLATION INITIATION FACTOR 3 SUBUNIT A"/>
    <property type="match status" value="1"/>
</dbReference>
<dbReference type="GO" id="GO:0071541">
    <property type="term" value="C:eukaryotic translation initiation factor 3 complex, eIF3m"/>
    <property type="evidence" value="ECO:0007669"/>
    <property type="project" value="TreeGrafter"/>
</dbReference>
<dbReference type="GO" id="GO:0003729">
    <property type="term" value="F:mRNA binding"/>
    <property type="evidence" value="ECO:0007669"/>
    <property type="project" value="TreeGrafter"/>
</dbReference>
<evidence type="ECO:0000256" key="1">
    <source>
        <dbReference type="ARBA" id="ARBA00022490"/>
    </source>
</evidence>